<dbReference type="Gene3D" id="1.10.10.10">
    <property type="entry name" value="Winged helix-like DNA-binding domain superfamily/Winged helix DNA-binding domain"/>
    <property type="match status" value="1"/>
</dbReference>
<dbReference type="InterPro" id="IPR001789">
    <property type="entry name" value="Sig_transdc_resp-reg_receiver"/>
</dbReference>
<accession>A0A2T7T855</accession>
<dbReference type="PANTHER" id="PTHR45526:SF1">
    <property type="entry name" value="TRANSCRIPTIONAL REGULATORY PROTEIN DCUR-RELATED"/>
    <property type="match status" value="1"/>
</dbReference>
<evidence type="ECO:0000259" key="11">
    <source>
        <dbReference type="PROSITE" id="PS50110"/>
    </source>
</evidence>
<evidence type="ECO:0000256" key="9">
    <source>
        <dbReference type="PIRNR" id="PIRNR006171"/>
    </source>
</evidence>
<dbReference type="GO" id="GO:0005737">
    <property type="term" value="C:cytoplasm"/>
    <property type="evidence" value="ECO:0007669"/>
    <property type="project" value="UniProtKB-SubCell"/>
</dbReference>
<dbReference type="InterPro" id="IPR024187">
    <property type="entry name" value="Sig_transdc_resp-reg_cit/mal"/>
</dbReference>
<keyword evidence="7 9" id="KW-0010">Activator</keyword>
<dbReference type="InterPro" id="IPR005471">
    <property type="entry name" value="Tscrpt_reg_IclR_N"/>
</dbReference>
<dbReference type="GO" id="GO:0000156">
    <property type="term" value="F:phosphorelay response regulator activity"/>
    <property type="evidence" value="ECO:0007669"/>
    <property type="project" value="TreeGrafter"/>
</dbReference>
<keyword evidence="2 9" id="KW-0963">Cytoplasm</keyword>
<evidence type="ECO:0000256" key="1">
    <source>
        <dbReference type="ARBA" id="ARBA00004496"/>
    </source>
</evidence>
<keyword evidence="13" id="KW-1185">Reference proteome</keyword>
<proteinExistence type="predicted"/>
<dbReference type="InterPro" id="IPR036388">
    <property type="entry name" value="WH-like_DNA-bd_sf"/>
</dbReference>
<dbReference type="Pfam" id="PF09339">
    <property type="entry name" value="HTH_IclR"/>
    <property type="match status" value="1"/>
</dbReference>
<dbReference type="InterPro" id="IPR051271">
    <property type="entry name" value="2C-system_Tx_regulators"/>
</dbReference>
<dbReference type="SUPFAM" id="SSF46785">
    <property type="entry name" value="Winged helix' DNA-binding domain"/>
    <property type="match status" value="1"/>
</dbReference>
<name>A0A2T7T855_9ACTN</name>
<feature type="modified residue" description="4-aspartylphosphate" evidence="10">
    <location>
        <position position="55"/>
    </location>
</feature>
<dbReference type="SUPFAM" id="SSF52172">
    <property type="entry name" value="CheY-like"/>
    <property type="match status" value="1"/>
</dbReference>
<dbReference type="Pfam" id="PF00072">
    <property type="entry name" value="Response_reg"/>
    <property type="match status" value="1"/>
</dbReference>
<evidence type="ECO:0000313" key="12">
    <source>
        <dbReference type="EMBL" id="PVE11295.1"/>
    </source>
</evidence>
<keyword evidence="3 10" id="KW-0597">Phosphoprotein</keyword>
<dbReference type="InterPro" id="IPR011006">
    <property type="entry name" value="CheY-like_superfamily"/>
</dbReference>
<evidence type="ECO:0000256" key="8">
    <source>
        <dbReference type="ARBA" id="ARBA00023163"/>
    </source>
</evidence>
<dbReference type="RefSeq" id="WP_338119911.1">
    <property type="nucleotide sequence ID" value="NZ_AZSP01000144.1"/>
</dbReference>
<dbReference type="Proteomes" id="UP000245992">
    <property type="component" value="Unassembled WGS sequence"/>
</dbReference>
<evidence type="ECO:0000256" key="4">
    <source>
        <dbReference type="ARBA" id="ARBA00023012"/>
    </source>
</evidence>
<dbReference type="GO" id="GO:0003700">
    <property type="term" value="F:DNA-binding transcription factor activity"/>
    <property type="evidence" value="ECO:0007669"/>
    <property type="project" value="InterPro"/>
</dbReference>
<evidence type="ECO:0000256" key="6">
    <source>
        <dbReference type="ARBA" id="ARBA00023125"/>
    </source>
</evidence>
<evidence type="ECO:0000313" key="13">
    <source>
        <dbReference type="Proteomes" id="UP000245992"/>
    </source>
</evidence>
<sequence>MMIRTLVVEDDPTLAAAHLGFVATVQGFEPAGIAHSGREALRFIGRNRPDLILLDFGLPDMNGLDVCRSLHSGAGRSVDVIAVTSARDVETIHHAIAHGVTQYLIKPFMPSSLRERLERYAEYRQRLTSSRGLAAQQDVDLLFATLRGSRSEPLPKGLTRDSWRAVARVVRDAGRPLSSTNVAEAAGLSRVTARRYLEHLVAQELVTRSLRYGGGRPEQLYQWAARG</sequence>
<dbReference type="PROSITE" id="PS50110">
    <property type="entry name" value="RESPONSE_REGULATORY"/>
    <property type="match status" value="1"/>
</dbReference>
<dbReference type="InterPro" id="IPR036390">
    <property type="entry name" value="WH_DNA-bd_sf"/>
</dbReference>
<dbReference type="PIRSF" id="PIRSF006171">
    <property type="entry name" value="RR_citrat_malat"/>
    <property type="match status" value="1"/>
</dbReference>
<comment type="caution">
    <text evidence="12">The sequence shown here is derived from an EMBL/GenBank/DDBJ whole genome shotgun (WGS) entry which is preliminary data.</text>
</comment>
<feature type="domain" description="Response regulatory" evidence="11">
    <location>
        <begin position="4"/>
        <end position="121"/>
    </location>
</feature>
<evidence type="ECO:0000256" key="3">
    <source>
        <dbReference type="ARBA" id="ARBA00022553"/>
    </source>
</evidence>
<keyword evidence="6 9" id="KW-0238">DNA-binding</keyword>
<comment type="subcellular location">
    <subcellularLocation>
        <location evidence="1 9">Cytoplasm</location>
    </subcellularLocation>
</comment>
<dbReference type="SMART" id="SM00448">
    <property type="entry name" value="REC"/>
    <property type="match status" value="1"/>
</dbReference>
<evidence type="ECO:0000256" key="7">
    <source>
        <dbReference type="ARBA" id="ARBA00023159"/>
    </source>
</evidence>
<reference evidence="12 13" key="1">
    <citation type="submission" date="2013-12" db="EMBL/GenBank/DDBJ databases">
        <title>Annotated genome of Streptomyces scopuliridis.</title>
        <authorList>
            <person name="Olson J.B."/>
        </authorList>
    </citation>
    <scope>NUCLEOTIDE SEQUENCE [LARGE SCALE GENOMIC DNA]</scope>
    <source>
        <strain evidence="12 13">RB72</strain>
    </source>
</reference>
<protein>
    <recommendedName>
        <fullName evidence="9">Transcriptional regulatory protein</fullName>
    </recommendedName>
</protein>
<dbReference type="PANTHER" id="PTHR45526">
    <property type="entry name" value="TRANSCRIPTIONAL REGULATORY PROTEIN DPIA"/>
    <property type="match status" value="1"/>
</dbReference>
<evidence type="ECO:0000256" key="5">
    <source>
        <dbReference type="ARBA" id="ARBA00023015"/>
    </source>
</evidence>
<keyword evidence="8 9" id="KW-0804">Transcription</keyword>
<organism evidence="12 13">
    <name type="scientific">Streptomyces scopuliridis RB72</name>
    <dbReference type="NCBI Taxonomy" id="1440053"/>
    <lineage>
        <taxon>Bacteria</taxon>
        <taxon>Bacillati</taxon>
        <taxon>Actinomycetota</taxon>
        <taxon>Actinomycetes</taxon>
        <taxon>Kitasatosporales</taxon>
        <taxon>Streptomycetaceae</taxon>
        <taxon>Streptomyces</taxon>
    </lineage>
</organism>
<evidence type="ECO:0000256" key="2">
    <source>
        <dbReference type="ARBA" id="ARBA00022490"/>
    </source>
</evidence>
<dbReference type="STRING" id="1440053.GCA_000718095_05108"/>
<dbReference type="Gene3D" id="3.40.50.2300">
    <property type="match status" value="1"/>
</dbReference>
<keyword evidence="4 9" id="KW-0902">Two-component regulatory system</keyword>
<gene>
    <name evidence="12" type="ORF">Y717_14720</name>
</gene>
<evidence type="ECO:0000256" key="10">
    <source>
        <dbReference type="PROSITE-ProRule" id="PRU00169"/>
    </source>
</evidence>
<dbReference type="GO" id="GO:0003677">
    <property type="term" value="F:DNA binding"/>
    <property type="evidence" value="ECO:0007669"/>
    <property type="project" value="UniProtKB-KW"/>
</dbReference>
<keyword evidence="5 9" id="KW-0805">Transcription regulation</keyword>
<dbReference type="EMBL" id="AZSP01000144">
    <property type="protein sequence ID" value="PVE11295.1"/>
    <property type="molecule type" value="Genomic_DNA"/>
</dbReference>
<dbReference type="AlphaFoldDB" id="A0A2T7T855"/>